<dbReference type="SMART" id="SM00066">
    <property type="entry name" value="GAL4"/>
    <property type="match status" value="1"/>
</dbReference>
<dbReference type="AlphaFoldDB" id="A0A8J5UNA5"/>
<evidence type="ECO:0000313" key="7">
    <source>
        <dbReference type="EMBL" id="KAG7663542.1"/>
    </source>
</evidence>
<dbReference type="CDD" id="cd12148">
    <property type="entry name" value="fungal_TF_MHR"/>
    <property type="match status" value="1"/>
</dbReference>
<keyword evidence="3" id="KW-0804">Transcription</keyword>
<dbReference type="GO" id="GO:0005634">
    <property type="term" value="C:nucleus"/>
    <property type="evidence" value="ECO:0007669"/>
    <property type="project" value="TreeGrafter"/>
</dbReference>
<accession>A0A8J5UNA5</accession>
<feature type="region of interest" description="Disordered" evidence="5">
    <location>
        <begin position="942"/>
        <end position="974"/>
    </location>
</feature>
<dbReference type="InterPro" id="IPR007219">
    <property type="entry name" value="XnlR_reg_dom"/>
</dbReference>
<dbReference type="GO" id="GO:0006351">
    <property type="term" value="P:DNA-templated transcription"/>
    <property type="evidence" value="ECO:0007669"/>
    <property type="project" value="InterPro"/>
</dbReference>
<feature type="compositionally biased region" description="Low complexity" evidence="5">
    <location>
        <begin position="994"/>
        <end position="1004"/>
    </location>
</feature>
<dbReference type="EMBL" id="JAGSYN010000135">
    <property type="protein sequence ID" value="KAG7663542.1"/>
    <property type="molecule type" value="Genomic_DNA"/>
</dbReference>
<dbReference type="RefSeq" id="XP_049263774.1">
    <property type="nucleotide sequence ID" value="XM_049406728.1"/>
</dbReference>
<dbReference type="PROSITE" id="PS00463">
    <property type="entry name" value="ZN2_CY6_FUNGAL_1"/>
    <property type="match status" value="1"/>
</dbReference>
<dbReference type="GO" id="GO:0000981">
    <property type="term" value="F:DNA-binding transcription factor activity, RNA polymerase II-specific"/>
    <property type="evidence" value="ECO:0007669"/>
    <property type="project" value="InterPro"/>
</dbReference>
<evidence type="ECO:0000256" key="1">
    <source>
        <dbReference type="ARBA" id="ARBA00023015"/>
    </source>
</evidence>
<evidence type="ECO:0000256" key="3">
    <source>
        <dbReference type="ARBA" id="ARBA00023163"/>
    </source>
</evidence>
<dbReference type="PROSITE" id="PS50048">
    <property type="entry name" value="ZN2_CY6_FUNGAL_2"/>
    <property type="match status" value="1"/>
</dbReference>
<feature type="compositionally biased region" description="Gly residues" evidence="5">
    <location>
        <begin position="1009"/>
        <end position="1022"/>
    </location>
</feature>
<feature type="region of interest" description="Disordered" evidence="5">
    <location>
        <begin position="79"/>
        <end position="114"/>
    </location>
</feature>
<dbReference type="OrthoDB" id="2943660at2759"/>
<dbReference type="CDD" id="cd00067">
    <property type="entry name" value="GAL4"/>
    <property type="match status" value="1"/>
</dbReference>
<keyword evidence="2" id="KW-0238">DNA-binding</keyword>
<evidence type="ECO:0000256" key="2">
    <source>
        <dbReference type="ARBA" id="ARBA00023125"/>
    </source>
</evidence>
<dbReference type="SMART" id="SM00906">
    <property type="entry name" value="Fungal_trans"/>
    <property type="match status" value="1"/>
</dbReference>
<proteinExistence type="predicted"/>
<evidence type="ECO:0000259" key="6">
    <source>
        <dbReference type="PROSITE" id="PS50048"/>
    </source>
</evidence>
<dbReference type="InterPro" id="IPR050675">
    <property type="entry name" value="OAF3"/>
</dbReference>
<evidence type="ECO:0000256" key="4">
    <source>
        <dbReference type="ARBA" id="ARBA00023242"/>
    </source>
</evidence>
<dbReference type="PANTHER" id="PTHR31069:SF12">
    <property type="entry name" value="TRANSCRIPTION FACTOR DOMAIN-CONTAINING PROTEIN"/>
    <property type="match status" value="1"/>
</dbReference>
<feature type="region of interest" description="Disordered" evidence="5">
    <location>
        <begin position="131"/>
        <end position="156"/>
    </location>
</feature>
<dbReference type="GO" id="GO:0008270">
    <property type="term" value="F:zinc ion binding"/>
    <property type="evidence" value="ECO:0007669"/>
    <property type="project" value="InterPro"/>
</dbReference>
<dbReference type="Pfam" id="PF00172">
    <property type="entry name" value="Zn_clus"/>
    <property type="match status" value="1"/>
</dbReference>
<evidence type="ECO:0000313" key="8">
    <source>
        <dbReference type="Proteomes" id="UP000694255"/>
    </source>
</evidence>
<dbReference type="GO" id="GO:0045944">
    <property type="term" value="P:positive regulation of transcription by RNA polymerase II"/>
    <property type="evidence" value="ECO:0007669"/>
    <property type="project" value="TreeGrafter"/>
</dbReference>
<name>A0A8J5UNA5_9ASCO</name>
<keyword evidence="8" id="KW-1185">Reference proteome</keyword>
<feature type="domain" description="Zn(2)-C6 fungal-type" evidence="6">
    <location>
        <begin position="38"/>
        <end position="67"/>
    </location>
</feature>
<keyword evidence="1" id="KW-0805">Transcription regulation</keyword>
<feature type="compositionally biased region" description="Low complexity" evidence="5">
    <location>
        <begin position="142"/>
        <end position="156"/>
    </location>
</feature>
<dbReference type="InterPro" id="IPR001138">
    <property type="entry name" value="Zn2Cys6_DnaBD"/>
</dbReference>
<feature type="region of interest" description="Disordered" evidence="5">
    <location>
        <begin position="1"/>
        <end position="32"/>
    </location>
</feature>
<evidence type="ECO:0000256" key="5">
    <source>
        <dbReference type="SAM" id="MobiDB-lite"/>
    </source>
</evidence>
<organism evidence="7 8">
    <name type="scientific">[Candida] subhashii</name>
    <dbReference type="NCBI Taxonomy" id="561895"/>
    <lineage>
        <taxon>Eukaryota</taxon>
        <taxon>Fungi</taxon>
        <taxon>Dikarya</taxon>
        <taxon>Ascomycota</taxon>
        <taxon>Saccharomycotina</taxon>
        <taxon>Pichiomycetes</taxon>
        <taxon>Debaryomycetaceae</taxon>
        <taxon>Spathaspora</taxon>
    </lineage>
</organism>
<dbReference type="GO" id="GO:0000978">
    <property type="term" value="F:RNA polymerase II cis-regulatory region sequence-specific DNA binding"/>
    <property type="evidence" value="ECO:0007669"/>
    <property type="project" value="TreeGrafter"/>
</dbReference>
<feature type="compositionally biased region" description="Polar residues" evidence="5">
    <location>
        <begin position="942"/>
        <end position="971"/>
    </location>
</feature>
<sequence length="1074" mass="122458">MESTFIINMNKRHMGEPKQDDDQQPQQPRRKRNRISLTCINCKKRKIKCDRGKPCTACSKYGSICEYPDMIWSSQSSTMTQNGASFGVHSFPQVSPQPQQPQPPPQQQQQQKQVVTELSFLKNKIKEIEKSLGSRSADMSSEDGSVSGSGSVTSEGPIRLPPIRKLAFNWNEYKYDPDNNPTYVGINLYANDEETINFYDDYTPIHMQDEVRRHNYGPLAWFSILKKDPGLRMLWDHLQSGWAQPHGDECPMAVENAKLAAACRPGTISPPDTAATHAEAAAAGVCHMNSLDETFREKSLERDGQKDIRLYGNVREVNKLREESTPARALKPCDMKSLQRVEMNKNALTLGLTFYEGKIDRYMELIEKISLILPPRKVIWTLIDKFFQSVYPYMPFIDEGYFKAEILRVLGPEDSNNNNNDRKSSIKVERRLDFAYIGTLLIVLRLTYLSLFSNNPNVNEHNLNTSDPSPQAQELKYLLSNPINIDVINIARLCLDQFEINRKSNFVVLQCAFYMRLYRMFAPEDGDGADGGDSQVFNGMLVQMAISMGLNREPDNFDGVCKNERMKNLGRKIWLFLIINDLVQSYQYGNPMNISEKMYDTKLPYYKPGNENVEDVEMEKHVVSTFAYFEKYYHKLTVLLDRTLDIRERVTMKELTRLITDFEIYLNDHYGLLKFFLVPFKQDNYSYPFIKVMKCKNYINMKMFLNNIFFQLYLYYERKQNLEFAYFYLRKLLANLCGEFIPSVMRLISDNYVNFGPVADLILNPSLLAAIHKTSQFCFAILIRLNSTTYKMRYVDPMAHEANLRRGPEYAKRYLKLVKLSKLFARIAKYSVASITKLSQRYYYAWRIGKAHGYVLSTILGTDFYAKSANNPVLFLDLNEDQINEITTIADALVRQFPGGTSVKKEYNLSQILNDVEDQTIPTPTPLPQQLPIPGNRVVGSASPSLSTILGDTSKTNNNVTDPSTVDSQSGESEDFGFLQNAEIDNLWKQMAEQMKNQEQQQSQIPSNNGGGGVTGGDIGGATGQVDNELLLNYYPVTPSSFPSANSIPSTGTGVNQAWLNGLSLEELMGFSKW</sequence>
<feature type="region of interest" description="Disordered" evidence="5">
    <location>
        <begin position="994"/>
        <end position="1022"/>
    </location>
</feature>
<protein>
    <recommendedName>
        <fullName evidence="6">Zn(2)-C6 fungal-type domain-containing protein</fullName>
    </recommendedName>
</protein>
<keyword evidence="4" id="KW-0539">Nucleus</keyword>
<dbReference type="GeneID" id="73469727"/>
<dbReference type="Proteomes" id="UP000694255">
    <property type="component" value="Unassembled WGS sequence"/>
</dbReference>
<reference evidence="7 8" key="1">
    <citation type="journal article" date="2021" name="DNA Res.">
        <title>Genome analysis of Candida subhashii reveals its hybrid nature and dual mitochondrial genome conformations.</title>
        <authorList>
            <person name="Mixao V."/>
            <person name="Hegedusova E."/>
            <person name="Saus E."/>
            <person name="Pryszcz L.P."/>
            <person name="Cillingova A."/>
            <person name="Nosek J."/>
            <person name="Gabaldon T."/>
        </authorList>
    </citation>
    <scope>NUCLEOTIDE SEQUENCE [LARGE SCALE GENOMIC DNA]</scope>
    <source>
        <strain evidence="7 8">CBS 10753</strain>
    </source>
</reference>
<comment type="caution">
    <text evidence="7">The sequence shown here is derived from an EMBL/GenBank/DDBJ whole genome shotgun (WGS) entry which is preliminary data.</text>
</comment>
<gene>
    <name evidence="7" type="ORF">J8A68_002926</name>
</gene>
<dbReference type="Pfam" id="PF04082">
    <property type="entry name" value="Fungal_trans"/>
    <property type="match status" value="1"/>
</dbReference>
<dbReference type="PANTHER" id="PTHR31069">
    <property type="entry name" value="OLEATE-ACTIVATED TRANSCRIPTION FACTOR 1-RELATED"/>
    <property type="match status" value="1"/>
</dbReference>